<organism evidence="2 3">
    <name type="scientific">Glycocaulis albus</name>
    <dbReference type="NCBI Taxonomy" id="1382801"/>
    <lineage>
        <taxon>Bacteria</taxon>
        <taxon>Pseudomonadati</taxon>
        <taxon>Pseudomonadota</taxon>
        <taxon>Alphaproteobacteria</taxon>
        <taxon>Maricaulales</taxon>
        <taxon>Maricaulaceae</taxon>
        <taxon>Glycocaulis</taxon>
    </lineage>
</organism>
<gene>
    <name evidence="2" type="primary">flbA</name>
    <name evidence="2" type="ORF">GCM10007420_19690</name>
</gene>
<proteinExistence type="predicted"/>
<dbReference type="RefSeq" id="WP_188452406.1">
    <property type="nucleotide sequence ID" value="NZ_BMFS01000008.1"/>
</dbReference>
<evidence type="ECO:0000313" key="3">
    <source>
        <dbReference type="Proteomes" id="UP000648722"/>
    </source>
</evidence>
<accession>A0ABQ1XUK6</accession>
<dbReference type="PANTHER" id="PTHR44809:SF1">
    <property type="entry name" value="PROTEIN O-MANNOSYL-TRANSFERASE TMTC1"/>
    <property type="match status" value="1"/>
</dbReference>
<keyword evidence="1" id="KW-0802">TPR repeat</keyword>
<name>A0ABQ1XUK6_9PROT</name>
<comment type="caution">
    <text evidence="2">The sequence shown here is derived from an EMBL/GenBank/DDBJ whole genome shotgun (WGS) entry which is preliminary data.</text>
</comment>
<feature type="repeat" description="TPR" evidence="1">
    <location>
        <begin position="81"/>
        <end position="114"/>
    </location>
</feature>
<protein>
    <submittedName>
        <fullName evidence="2">Protein FlbA</fullName>
    </submittedName>
</protein>
<dbReference type="PANTHER" id="PTHR44809">
    <property type="match status" value="1"/>
</dbReference>
<dbReference type="Proteomes" id="UP000648722">
    <property type="component" value="Unassembled WGS sequence"/>
</dbReference>
<dbReference type="InterPro" id="IPR011990">
    <property type="entry name" value="TPR-like_helical_dom_sf"/>
</dbReference>
<evidence type="ECO:0000256" key="1">
    <source>
        <dbReference type="PROSITE-ProRule" id="PRU00339"/>
    </source>
</evidence>
<keyword evidence="3" id="KW-1185">Reference proteome</keyword>
<dbReference type="SUPFAM" id="SSF53756">
    <property type="entry name" value="UDP-Glycosyltransferase/glycogen phosphorylase"/>
    <property type="match status" value="1"/>
</dbReference>
<dbReference type="SMART" id="SM00028">
    <property type="entry name" value="TPR"/>
    <property type="match status" value="5"/>
</dbReference>
<dbReference type="Pfam" id="PF13432">
    <property type="entry name" value="TPR_16"/>
    <property type="match status" value="1"/>
</dbReference>
<dbReference type="EMBL" id="BMFS01000008">
    <property type="protein sequence ID" value="GGH03425.1"/>
    <property type="molecule type" value="Genomic_DNA"/>
</dbReference>
<dbReference type="SUPFAM" id="SSF48452">
    <property type="entry name" value="TPR-like"/>
    <property type="match status" value="1"/>
</dbReference>
<dbReference type="InterPro" id="IPR019734">
    <property type="entry name" value="TPR_rpt"/>
</dbReference>
<dbReference type="Pfam" id="PF13428">
    <property type="entry name" value="TPR_14"/>
    <property type="match status" value="1"/>
</dbReference>
<reference evidence="3" key="1">
    <citation type="journal article" date="2019" name="Int. J. Syst. Evol. Microbiol.">
        <title>The Global Catalogue of Microorganisms (GCM) 10K type strain sequencing project: providing services to taxonomists for standard genome sequencing and annotation.</title>
        <authorList>
            <consortium name="The Broad Institute Genomics Platform"/>
            <consortium name="The Broad Institute Genome Sequencing Center for Infectious Disease"/>
            <person name="Wu L."/>
            <person name="Ma J."/>
        </authorList>
    </citation>
    <scope>NUCLEOTIDE SEQUENCE [LARGE SCALE GENOMIC DNA]</scope>
    <source>
        <strain evidence="3">CGMCC 1.12766</strain>
    </source>
</reference>
<dbReference type="Gene3D" id="1.25.40.10">
    <property type="entry name" value="Tetratricopeptide repeat domain"/>
    <property type="match status" value="1"/>
</dbReference>
<evidence type="ECO:0000313" key="2">
    <source>
        <dbReference type="EMBL" id="GGH03425.1"/>
    </source>
</evidence>
<dbReference type="PROSITE" id="PS50005">
    <property type="entry name" value="TPR"/>
    <property type="match status" value="2"/>
</dbReference>
<dbReference type="InterPro" id="IPR052943">
    <property type="entry name" value="TMTC_O-mannosyl-trnsfr"/>
</dbReference>
<feature type="repeat" description="TPR" evidence="1">
    <location>
        <begin position="183"/>
        <end position="216"/>
    </location>
</feature>
<sequence length="596" mass="65508">MSMLLDLDAELAKGVEDIINPSEEARTAAIPGLDLDASAATRADPKLAARLRRAMAMVDEGKAAEGARIVLKLLDTHPDHPVVNQAMGMALEHLGRLSKALEFYERSLQRDPANAEIYKSLGVLASKLGLLPTAEKFLRIYMRMAPNAKGGAVQLASILRDQSKFEDAIELLRQAIYGDPENADLWNAMGTTVMESGEAGEAITFHAEALRLRPGYARAAHNLAHALELTGDVEGALTHFKAAIDNAEAEPDRVISTHGYSHTLLSAGRLAEGWNLYQSRLNMHYRFATNFLIPSKPWDGANPAELKGKTLVVIGEQGIGDEVLFANTFHDAQDAVGPDGELRIACEKRLIPLMQRSFPKARVERHYTVEREGRQHRHAPELFKDGKVNLWAPAGNLCRAFRPGIGDFPDTPGFLAADPARVEQFREQLAALGPGRKVGILWKSLKMDAARSKHFAPFEMWKPVLKTPGVVFINLQYGEVTEELAEAEARFGVKIHQPQDIDLKDDLDGVAAIGKACDLVMGPMNATTNLTAAVGGLVWFIRPINVAWTMLGEPEMLWYPGSRTFAGERYRDWAGGMKRMAREFSAFVEAHARNAA</sequence>